<comment type="subcellular location">
    <subcellularLocation>
        <location evidence="1">Cell membrane</location>
        <topology evidence="1">Single-pass membrane protein</topology>
    </subcellularLocation>
</comment>
<evidence type="ECO:0000259" key="8">
    <source>
        <dbReference type="Pfam" id="PF04024"/>
    </source>
</evidence>
<accession>A0ABU2CX25</accession>
<feature type="compositionally biased region" description="Basic and acidic residues" evidence="6">
    <location>
        <begin position="7"/>
        <end position="18"/>
    </location>
</feature>
<keyword evidence="10" id="KW-1185">Reference proteome</keyword>
<evidence type="ECO:0000256" key="1">
    <source>
        <dbReference type="ARBA" id="ARBA00004162"/>
    </source>
</evidence>
<keyword evidence="5 7" id="KW-0472">Membrane</keyword>
<evidence type="ECO:0000256" key="7">
    <source>
        <dbReference type="SAM" id="Phobius"/>
    </source>
</evidence>
<evidence type="ECO:0000256" key="5">
    <source>
        <dbReference type="ARBA" id="ARBA00023136"/>
    </source>
</evidence>
<dbReference type="InterPro" id="IPR052027">
    <property type="entry name" value="PspC"/>
</dbReference>
<keyword evidence="2" id="KW-1003">Cell membrane</keyword>
<feature type="compositionally biased region" description="Basic and acidic residues" evidence="6">
    <location>
        <begin position="32"/>
        <end position="79"/>
    </location>
</feature>
<dbReference type="Pfam" id="PF04024">
    <property type="entry name" value="PspC"/>
    <property type="match status" value="1"/>
</dbReference>
<gene>
    <name evidence="9" type="ORF">RG963_00540</name>
</gene>
<protein>
    <submittedName>
        <fullName evidence="9">PspC domain-containing protein</fullName>
    </submittedName>
</protein>
<evidence type="ECO:0000256" key="3">
    <source>
        <dbReference type="ARBA" id="ARBA00022692"/>
    </source>
</evidence>
<dbReference type="InterPro" id="IPR007168">
    <property type="entry name" value="Phageshock_PspC_N"/>
</dbReference>
<evidence type="ECO:0000256" key="2">
    <source>
        <dbReference type="ARBA" id="ARBA00022475"/>
    </source>
</evidence>
<evidence type="ECO:0000313" key="10">
    <source>
        <dbReference type="Proteomes" id="UP001246244"/>
    </source>
</evidence>
<organism evidence="9 10">
    <name type="scientific">Methanosarcina baikalica</name>
    <dbReference type="NCBI Taxonomy" id="3073890"/>
    <lineage>
        <taxon>Archaea</taxon>
        <taxon>Methanobacteriati</taxon>
        <taxon>Methanobacteriota</taxon>
        <taxon>Stenosarchaea group</taxon>
        <taxon>Methanomicrobia</taxon>
        <taxon>Methanosarcinales</taxon>
        <taxon>Methanosarcinaceae</taxon>
        <taxon>Methanosarcina</taxon>
    </lineage>
</organism>
<keyword evidence="3 7" id="KW-0812">Transmembrane</keyword>
<comment type="caution">
    <text evidence="9">The sequence shown here is derived from an EMBL/GenBank/DDBJ whole genome shotgun (WGS) entry which is preliminary data.</text>
</comment>
<dbReference type="RefSeq" id="WP_310574319.1">
    <property type="nucleotide sequence ID" value="NZ_JAVKPK010000001.1"/>
</dbReference>
<dbReference type="PANTHER" id="PTHR33885:SF3">
    <property type="entry name" value="PHAGE SHOCK PROTEIN C"/>
    <property type="match status" value="1"/>
</dbReference>
<feature type="transmembrane region" description="Helical" evidence="7">
    <location>
        <begin position="117"/>
        <end position="139"/>
    </location>
</feature>
<feature type="region of interest" description="Disordered" evidence="6">
    <location>
        <begin position="1"/>
        <end position="82"/>
    </location>
</feature>
<evidence type="ECO:0000256" key="6">
    <source>
        <dbReference type="SAM" id="MobiDB-lite"/>
    </source>
</evidence>
<name>A0ABU2CX25_9EURY</name>
<evidence type="ECO:0000256" key="4">
    <source>
        <dbReference type="ARBA" id="ARBA00022989"/>
    </source>
</evidence>
<dbReference type="Proteomes" id="UP001246244">
    <property type="component" value="Unassembled WGS sequence"/>
</dbReference>
<evidence type="ECO:0000313" key="9">
    <source>
        <dbReference type="EMBL" id="MDR7664291.1"/>
    </source>
</evidence>
<proteinExistence type="predicted"/>
<feature type="domain" description="Phage shock protein PspC N-terminal" evidence="8">
    <location>
        <begin position="86"/>
        <end position="142"/>
    </location>
</feature>
<keyword evidence="4 7" id="KW-1133">Transmembrane helix</keyword>
<sequence length="158" mass="17939">MQENPESQEKKENKEHFFEAPGELRTGYTEESWAKPEEKIEEKEVRTETGEDKGEETGEKEVRTEAGEVKGGESGEEKSTIYTMKRRLTRSKTDRKLFGVCGGLGEYFDIDPTFIRLAFAALVLEGIGIVIYIILAIIMPPEESVEMVSSTRRSNLQR</sequence>
<dbReference type="PANTHER" id="PTHR33885">
    <property type="entry name" value="PHAGE SHOCK PROTEIN C"/>
    <property type="match status" value="1"/>
</dbReference>
<reference evidence="10" key="1">
    <citation type="submission" date="2023-07" db="EMBL/GenBank/DDBJ databases">
        <title>Whole-genome sequencing of a new Methanosarcina sp. Z-7115.</title>
        <authorList>
            <person name="Zhilina T.N."/>
            <person name="Merkel A.Y."/>
        </authorList>
    </citation>
    <scope>NUCLEOTIDE SEQUENCE [LARGE SCALE GENOMIC DNA]</scope>
    <source>
        <strain evidence="10">Z-7115</strain>
    </source>
</reference>
<dbReference type="EMBL" id="JAVKPK010000001">
    <property type="protein sequence ID" value="MDR7664291.1"/>
    <property type="molecule type" value="Genomic_DNA"/>
</dbReference>